<dbReference type="Proteomes" id="UP001166286">
    <property type="component" value="Unassembled WGS sequence"/>
</dbReference>
<dbReference type="AlphaFoldDB" id="A0AA39V2M2"/>
<protein>
    <submittedName>
        <fullName evidence="2">Uncharacterized protein</fullName>
    </submittedName>
</protein>
<accession>A0AA39V2M2</accession>
<name>A0AA39V2M2_9LECA</name>
<sequence>MAEHTIISPKCSVIKTEVGPEETFFDLKARPSEEHGPLSKVTLHCPGEAGGVTKYQGPQRVTTVLPKFVLIHMGDISDKKPVEEEAPVGTEGHNAPVGTEGHNGPVGTEGHNAPVGTEGHNLSIHENSAENEAEQDNVILYPESPGGRAVPKTSARIHGNKASGKSKQNNHIGGSSKAAFRRL</sequence>
<keyword evidence="3" id="KW-1185">Reference proteome</keyword>
<feature type="region of interest" description="Disordered" evidence="1">
    <location>
        <begin position="129"/>
        <end position="183"/>
    </location>
</feature>
<organism evidence="2 3">
    <name type="scientific">Cladonia borealis</name>
    <dbReference type="NCBI Taxonomy" id="184061"/>
    <lineage>
        <taxon>Eukaryota</taxon>
        <taxon>Fungi</taxon>
        <taxon>Dikarya</taxon>
        <taxon>Ascomycota</taxon>
        <taxon>Pezizomycotina</taxon>
        <taxon>Lecanoromycetes</taxon>
        <taxon>OSLEUM clade</taxon>
        <taxon>Lecanoromycetidae</taxon>
        <taxon>Lecanorales</taxon>
        <taxon>Lecanorineae</taxon>
        <taxon>Cladoniaceae</taxon>
        <taxon>Cladonia</taxon>
    </lineage>
</organism>
<evidence type="ECO:0000313" key="3">
    <source>
        <dbReference type="Proteomes" id="UP001166286"/>
    </source>
</evidence>
<reference evidence="2" key="1">
    <citation type="submission" date="2023-03" db="EMBL/GenBank/DDBJ databases">
        <title>Complete genome of Cladonia borealis.</title>
        <authorList>
            <person name="Park H."/>
        </authorList>
    </citation>
    <scope>NUCLEOTIDE SEQUENCE</scope>
    <source>
        <strain evidence="2">ANT050790</strain>
    </source>
</reference>
<evidence type="ECO:0000313" key="2">
    <source>
        <dbReference type="EMBL" id="KAK0513477.1"/>
    </source>
</evidence>
<comment type="caution">
    <text evidence="2">The sequence shown here is derived from an EMBL/GenBank/DDBJ whole genome shotgun (WGS) entry which is preliminary data.</text>
</comment>
<feature type="compositionally biased region" description="Polar residues" evidence="1">
    <location>
        <begin position="163"/>
        <end position="173"/>
    </location>
</feature>
<dbReference type="EMBL" id="JAFEKC020000008">
    <property type="protein sequence ID" value="KAK0513477.1"/>
    <property type="molecule type" value="Genomic_DNA"/>
</dbReference>
<gene>
    <name evidence="2" type="ORF">JMJ35_004463</name>
</gene>
<evidence type="ECO:0000256" key="1">
    <source>
        <dbReference type="SAM" id="MobiDB-lite"/>
    </source>
</evidence>
<proteinExistence type="predicted"/>